<sequence>MMCICDLKIGDTALIYRIDGDKKLIKRLHALGCIEGTKISLTNKAPLGDPLVFNIRGFNIALRKKDAKNILIEEA</sequence>
<evidence type="ECO:0000256" key="1">
    <source>
        <dbReference type="ARBA" id="ARBA00023004"/>
    </source>
</evidence>
<protein>
    <submittedName>
        <fullName evidence="3">Ferrous iron transport protein A</fullName>
    </submittedName>
</protein>
<dbReference type="SMART" id="SM00899">
    <property type="entry name" value="FeoA"/>
    <property type="match status" value="1"/>
</dbReference>
<dbReference type="InterPro" id="IPR038157">
    <property type="entry name" value="FeoA_core_dom"/>
</dbReference>
<dbReference type="Pfam" id="PF04023">
    <property type="entry name" value="FeoA"/>
    <property type="match status" value="1"/>
</dbReference>
<dbReference type="Gene3D" id="2.30.30.90">
    <property type="match status" value="1"/>
</dbReference>
<evidence type="ECO:0000313" key="4">
    <source>
        <dbReference type="Proteomes" id="UP001224418"/>
    </source>
</evidence>
<dbReference type="InterPro" id="IPR008988">
    <property type="entry name" value="Transcriptional_repressor_C"/>
</dbReference>
<keyword evidence="4" id="KW-1185">Reference proteome</keyword>
<comment type="caution">
    <text evidence="3">The sequence shown here is derived from an EMBL/GenBank/DDBJ whole genome shotgun (WGS) entry which is preliminary data.</text>
</comment>
<dbReference type="SUPFAM" id="SSF50037">
    <property type="entry name" value="C-terminal domain of transcriptional repressors"/>
    <property type="match status" value="1"/>
</dbReference>
<dbReference type="Proteomes" id="UP001224418">
    <property type="component" value="Unassembled WGS sequence"/>
</dbReference>
<feature type="domain" description="Ferrous iron transporter FeoA-like" evidence="2">
    <location>
        <begin position="2"/>
        <end position="74"/>
    </location>
</feature>
<keyword evidence="1" id="KW-0408">Iron</keyword>
<dbReference type="EMBL" id="JAUSWN010000007">
    <property type="protein sequence ID" value="MDQ0479395.1"/>
    <property type="molecule type" value="Genomic_DNA"/>
</dbReference>
<dbReference type="InterPro" id="IPR007167">
    <property type="entry name" value="Fe-transptr_FeoA-like"/>
</dbReference>
<name>A0ABU0JSI8_HATLI</name>
<gene>
    <name evidence="3" type="ORF">QOZ93_001136</name>
</gene>
<proteinExistence type="predicted"/>
<organism evidence="3 4">
    <name type="scientific">Hathewaya limosa</name>
    <name type="common">Clostridium limosum</name>
    <dbReference type="NCBI Taxonomy" id="1536"/>
    <lineage>
        <taxon>Bacteria</taxon>
        <taxon>Bacillati</taxon>
        <taxon>Bacillota</taxon>
        <taxon>Clostridia</taxon>
        <taxon>Eubacteriales</taxon>
        <taxon>Clostridiaceae</taxon>
        <taxon>Hathewaya</taxon>
    </lineage>
</organism>
<evidence type="ECO:0000259" key="2">
    <source>
        <dbReference type="SMART" id="SM00899"/>
    </source>
</evidence>
<accession>A0ABU0JSI8</accession>
<dbReference type="PANTHER" id="PTHR42954">
    <property type="entry name" value="FE(2+) TRANSPORT PROTEIN A"/>
    <property type="match status" value="1"/>
</dbReference>
<dbReference type="PANTHER" id="PTHR42954:SF2">
    <property type="entry name" value="FE(2+) TRANSPORT PROTEIN A"/>
    <property type="match status" value="1"/>
</dbReference>
<evidence type="ECO:0000313" key="3">
    <source>
        <dbReference type="EMBL" id="MDQ0479395.1"/>
    </source>
</evidence>
<reference evidence="3 4" key="1">
    <citation type="submission" date="2023-07" db="EMBL/GenBank/DDBJ databases">
        <title>Genomic Encyclopedia of Type Strains, Phase IV (KMG-IV): sequencing the most valuable type-strain genomes for metagenomic binning, comparative biology and taxonomic classification.</title>
        <authorList>
            <person name="Goeker M."/>
        </authorList>
    </citation>
    <scope>NUCLEOTIDE SEQUENCE [LARGE SCALE GENOMIC DNA]</scope>
    <source>
        <strain evidence="3 4">DSM 1400</strain>
    </source>
</reference>
<dbReference type="InterPro" id="IPR052713">
    <property type="entry name" value="FeoA"/>
</dbReference>